<evidence type="ECO:0000256" key="1">
    <source>
        <dbReference type="HAMAP-Rule" id="MF_00226"/>
    </source>
</evidence>
<comment type="similarity">
    <text evidence="1">Belongs to the CinA family.</text>
</comment>
<sequence length="402" mass="44982">MKIGFLSVGTEILLGDTVNTNLTNLGKRLYDAGFKLNKEITISDNEKEIHDAIIYLLESCDVVVTSGGLGPTEDDITKEVIANSLSLNLELDETHVEWMKDRWKSRGLIMPETNIKQAYIPTGSEKLINTQGTAPGIRISKDDKEIFIFPGPPREFIPLVEDELLPYLAENFEKNDTDYQFVMLFNQAESSLAAEIDKFKPEGLDIAYLASRGIIKLRFDRNSVSKSDFDIFIDKIDEIFSDDILAYENISVEKALGSLLAKNDIKVSFVESITGGLLSSLLVKNPGISKYFIGSDIVYGNQAKSILLNDNDVDFENWEELCVNLTHSSLEKYKTDICLTILGEAGPLSSSKYSVGTIFICISNGDKTVITDHKMNGNREEILQRSANKAQWEVIKFIKNLY</sequence>
<dbReference type="EMBL" id="KC811119">
    <property type="protein sequence ID" value="AGQ19010.1"/>
    <property type="molecule type" value="Genomic_DNA"/>
</dbReference>
<dbReference type="Pfam" id="PF02464">
    <property type="entry name" value="CinA"/>
    <property type="match status" value="1"/>
</dbReference>
<dbReference type="SUPFAM" id="SSF53218">
    <property type="entry name" value="Molybdenum cofactor biosynthesis proteins"/>
    <property type="match status" value="1"/>
</dbReference>
<name>S5DQ90_9ACTN</name>
<dbReference type="PANTHER" id="PTHR13939">
    <property type="entry name" value="NICOTINAMIDE-NUCLEOTIDE AMIDOHYDROLASE PNCC"/>
    <property type="match status" value="1"/>
</dbReference>
<dbReference type="PANTHER" id="PTHR13939:SF0">
    <property type="entry name" value="NMN AMIDOHYDROLASE-LIKE PROTEIN YFAY"/>
    <property type="match status" value="1"/>
</dbReference>
<dbReference type="InterPro" id="IPR050101">
    <property type="entry name" value="CinA"/>
</dbReference>
<organism evidence="3">
    <name type="scientific">Candidatus Actinomarina minuta</name>
    <dbReference type="NCBI Taxonomy" id="1389454"/>
    <lineage>
        <taxon>Bacteria</taxon>
        <taxon>Bacillati</taxon>
        <taxon>Actinomycetota</taxon>
        <taxon>Actinomycetes</taxon>
        <taxon>Candidatus Actinomarinidae</taxon>
        <taxon>Candidatus Actinomarinales</taxon>
        <taxon>Candidatus Actinomarineae</taxon>
        <taxon>Candidatus Actinomarinaceae</taxon>
        <taxon>Candidatus Actinomarina</taxon>
    </lineage>
</organism>
<dbReference type="InterPro" id="IPR008136">
    <property type="entry name" value="CinA_C"/>
</dbReference>
<dbReference type="Pfam" id="PF00994">
    <property type="entry name" value="MoCF_biosynth"/>
    <property type="match status" value="1"/>
</dbReference>
<proteinExistence type="inferred from homology"/>
<evidence type="ECO:0000313" key="3">
    <source>
        <dbReference type="EMBL" id="AGQ19010.1"/>
    </source>
</evidence>
<dbReference type="InterPro" id="IPR036653">
    <property type="entry name" value="CinA-like_C"/>
</dbReference>
<dbReference type="HAMAP" id="MF_00226_B">
    <property type="entry name" value="CinA_B"/>
    <property type="match status" value="1"/>
</dbReference>
<reference evidence="3" key="1">
    <citation type="journal article" date="2013" name="Sci. Rep.">
        <title>Metagenomics uncovers a new group of low GC and ultra-small marine Actinobacteria.</title>
        <authorList>
            <person name="Ghai R."/>
            <person name="Mizuno C.M."/>
            <person name="Picazo A."/>
            <person name="Camacho A."/>
            <person name="Rodriguez-Valera F."/>
        </authorList>
    </citation>
    <scope>NUCLEOTIDE SEQUENCE</scope>
</reference>
<dbReference type="Gene3D" id="3.90.950.20">
    <property type="entry name" value="CinA-like"/>
    <property type="match status" value="1"/>
</dbReference>
<dbReference type="Gene3D" id="3.40.980.10">
    <property type="entry name" value="MoaB/Mog-like domain"/>
    <property type="match status" value="1"/>
</dbReference>
<dbReference type="SMART" id="SM00852">
    <property type="entry name" value="MoCF_biosynth"/>
    <property type="match status" value="1"/>
</dbReference>
<dbReference type="InterPro" id="IPR001453">
    <property type="entry name" value="MoaB/Mog_dom"/>
</dbReference>
<evidence type="ECO:0000259" key="2">
    <source>
        <dbReference type="SMART" id="SM00852"/>
    </source>
</evidence>
<protein>
    <recommendedName>
        <fullName evidence="1">CinA-like protein</fullName>
    </recommendedName>
</protein>
<dbReference type="CDD" id="cd00885">
    <property type="entry name" value="cinA"/>
    <property type="match status" value="1"/>
</dbReference>
<accession>S5DQ90</accession>
<dbReference type="SUPFAM" id="SSF142433">
    <property type="entry name" value="CinA-like"/>
    <property type="match status" value="1"/>
</dbReference>
<dbReference type="PIRSF" id="PIRSF006728">
    <property type="entry name" value="CinA"/>
    <property type="match status" value="1"/>
</dbReference>
<feature type="domain" description="MoaB/Mog" evidence="2">
    <location>
        <begin position="4"/>
        <end position="171"/>
    </location>
</feature>
<dbReference type="InterPro" id="IPR036425">
    <property type="entry name" value="MoaB/Mog-like_dom_sf"/>
</dbReference>
<dbReference type="InterPro" id="IPR008135">
    <property type="entry name" value="Competence-induced_CinA"/>
</dbReference>
<dbReference type="AlphaFoldDB" id="S5DQ90"/>